<evidence type="ECO:0000313" key="16">
    <source>
        <dbReference type="Proteomes" id="UP000184016"/>
    </source>
</evidence>
<evidence type="ECO:0000256" key="1">
    <source>
        <dbReference type="ARBA" id="ARBA00004777"/>
    </source>
</evidence>
<dbReference type="EMBL" id="FRAF01000013">
    <property type="protein sequence ID" value="SHK39795.1"/>
    <property type="molecule type" value="Genomic_DNA"/>
</dbReference>
<gene>
    <name evidence="12" type="primary">folD</name>
    <name evidence="15" type="ORF">SAMN05443507_11329</name>
</gene>
<keyword evidence="8 12" id="KW-0560">Oxidoreductase</keyword>
<evidence type="ECO:0000256" key="4">
    <source>
        <dbReference type="ARBA" id="ARBA00022605"/>
    </source>
</evidence>
<dbReference type="Pfam" id="PF02882">
    <property type="entry name" value="THF_DHG_CYH_C"/>
    <property type="match status" value="1"/>
</dbReference>
<evidence type="ECO:0000256" key="6">
    <source>
        <dbReference type="ARBA" id="ARBA00022801"/>
    </source>
</evidence>
<evidence type="ECO:0000256" key="10">
    <source>
        <dbReference type="ARBA" id="ARBA00023167"/>
    </source>
</evidence>
<evidence type="ECO:0000256" key="3">
    <source>
        <dbReference type="ARBA" id="ARBA00022563"/>
    </source>
</evidence>
<feature type="binding site" evidence="12">
    <location>
        <begin position="159"/>
        <end position="161"/>
    </location>
    <ligand>
        <name>NADP(+)</name>
        <dbReference type="ChEBI" id="CHEBI:58349"/>
    </ligand>
</feature>
<dbReference type="EC" id="3.5.4.9" evidence="12"/>
<sequence>MAIILDGKTIAKKLEAELAAYSRIREIRLDVILVGDNLASATYVRNKHRAAERVGMQSVIHTLPVHTKSEEIEQLIEELNSNEEVDGILLQLPLPEQLNSEKLLDSIHPMKDVDVFHPENAGLAYLGRPRIWPCTPSGILRLLHEHEIDIVGKHAVVVGRSNIVGKPMAALLQHANATVTVCHRMTKRLQDFTRQADILVVAAGSPGLIGKDDIKPGAVVIDVGSEFVNGKLTGDVRFAEVEPIASAITPVPGGVGPLTIASLLSNTVRLASLRRGWAN</sequence>
<organism evidence="15 16">
    <name type="scientific">Alicyclobacillus tolerans</name>
    <dbReference type="NCBI Taxonomy" id="90970"/>
    <lineage>
        <taxon>Bacteria</taxon>
        <taxon>Bacillati</taxon>
        <taxon>Bacillota</taxon>
        <taxon>Bacilli</taxon>
        <taxon>Bacillales</taxon>
        <taxon>Alicyclobacillaceae</taxon>
        <taxon>Alicyclobacillus</taxon>
    </lineage>
</organism>
<keyword evidence="10 12" id="KW-0486">Methionine biosynthesis</keyword>
<keyword evidence="6 12" id="KW-0378">Hydrolase</keyword>
<keyword evidence="3 12" id="KW-0554">One-carbon metabolism</keyword>
<dbReference type="Pfam" id="PF00763">
    <property type="entry name" value="THF_DHG_CYH"/>
    <property type="match status" value="1"/>
</dbReference>
<keyword evidence="4 12" id="KW-0028">Amino-acid biosynthesis</keyword>
<evidence type="ECO:0000256" key="2">
    <source>
        <dbReference type="ARBA" id="ARBA00011738"/>
    </source>
</evidence>
<name>A0A1M6S519_9BACL</name>
<comment type="similarity">
    <text evidence="12">Belongs to the tetrahydrofolate dehydrogenase/cyclohydrolase family.</text>
</comment>
<dbReference type="FunFam" id="3.40.50.720:FF:000094">
    <property type="entry name" value="Bifunctional protein FolD"/>
    <property type="match status" value="1"/>
</dbReference>
<evidence type="ECO:0000256" key="5">
    <source>
        <dbReference type="ARBA" id="ARBA00022755"/>
    </source>
</evidence>
<dbReference type="CDD" id="cd01080">
    <property type="entry name" value="NAD_bind_m-THF_DH_Cyclohyd"/>
    <property type="match status" value="1"/>
</dbReference>
<dbReference type="PRINTS" id="PR00085">
    <property type="entry name" value="THFDHDRGNASE"/>
</dbReference>
<dbReference type="HAMAP" id="MF_01576">
    <property type="entry name" value="THF_DHG_CYH"/>
    <property type="match status" value="1"/>
</dbReference>
<comment type="function">
    <text evidence="12">Catalyzes the oxidation of 5,10-methylenetetrahydrofolate to 5,10-methenyltetrahydrofolate and then the hydrolysis of 5,10-methenyltetrahydrofolate to 10-formyltetrahydrofolate.</text>
</comment>
<dbReference type="GO" id="GO:0035999">
    <property type="term" value="P:tetrahydrofolate interconversion"/>
    <property type="evidence" value="ECO:0007669"/>
    <property type="project" value="UniProtKB-UniRule"/>
</dbReference>
<keyword evidence="5 12" id="KW-0658">Purine biosynthesis</keyword>
<proteinExistence type="inferred from homology"/>
<reference evidence="16" key="1">
    <citation type="submission" date="2016-11" db="EMBL/GenBank/DDBJ databases">
        <authorList>
            <person name="Varghese N."/>
            <person name="Submissions S."/>
        </authorList>
    </citation>
    <scope>NUCLEOTIDE SEQUENCE [LARGE SCALE GENOMIC DNA]</scope>
    <source>
        <strain evidence="16">USBA-503</strain>
    </source>
</reference>
<evidence type="ECO:0000259" key="14">
    <source>
        <dbReference type="Pfam" id="PF02882"/>
    </source>
</evidence>
<dbReference type="RefSeq" id="WP_072874191.1">
    <property type="nucleotide sequence ID" value="NZ_FRAF01000013.1"/>
</dbReference>
<evidence type="ECO:0000256" key="9">
    <source>
        <dbReference type="ARBA" id="ARBA00023102"/>
    </source>
</evidence>
<keyword evidence="9 12" id="KW-0368">Histidine biosynthesis</keyword>
<dbReference type="UniPathway" id="UPA00193"/>
<dbReference type="InterPro" id="IPR046346">
    <property type="entry name" value="Aminoacid_DH-like_N_sf"/>
</dbReference>
<dbReference type="Gene3D" id="3.40.50.10860">
    <property type="entry name" value="Leucine Dehydrogenase, chain A, domain 1"/>
    <property type="match status" value="1"/>
</dbReference>
<evidence type="ECO:0000256" key="11">
    <source>
        <dbReference type="ARBA" id="ARBA00023268"/>
    </source>
</evidence>
<dbReference type="OrthoDB" id="9803580at2"/>
<dbReference type="InterPro" id="IPR020630">
    <property type="entry name" value="THF_DH/CycHdrlase_cat_dom"/>
</dbReference>
<dbReference type="SUPFAM" id="SSF51735">
    <property type="entry name" value="NAD(P)-binding Rossmann-fold domains"/>
    <property type="match status" value="1"/>
</dbReference>
<dbReference type="InterPro" id="IPR000672">
    <property type="entry name" value="THF_DH/CycHdrlase"/>
</dbReference>
<dbReference type="GO" id="GO:0004488">
    <property type="term" value="F:methylenetetrahydrofolate dehydrogenase (NADP+) activity"/>
    <property type="evidence" value="ECO:0007669"/>
    <property type="project" value="UniProtKB-UniRule"/>
</dbReference>
<evidence type="ECO:0000256" key="8">
    <source>
        <dbReference type="ARBA" id="ARBA00023002"/>
    </source>
</evidence>
<keyword evidence="7 12" id="KW-0521">NADP</keyword>
<dbReference type="InterPro" id="IPR020631">
    <property type="entry name" value="THF_DH/CycHdrlase_NAD-bd_dom"/>
</dbReference>
<dbReference type="PANTHER" id="PTHR48099">
    <property type="entry name" value="C-1-TETRAHYDROFOLATE SYNTHASE, CYTOPLASMIC-RELATED"/>
    <property type="match status" value="1"/>
</dbReference>
<evidence type="ECO:0000259" key="13">
    <source>
        <dbReference type="Pfam" id="PF00763"/>
    </source>
</evidence>
<feature type="domain" description="Tetrahydrofolate dehydrogenase/cyclohydrolase catalytic" evidence="13">
    <location>
        <begin position="5"/>
        <end position="114"/>
    </location>
</feature>
<dbReference type="SUPFAM" id="SSF53223">
    <property type="entry name" value="Aminoacid dehydrogenase-like, N-terminal domain"/>
    <property type="match status" value="1"/>
</dbReference>
<comment type="caution">
    <text evidence="12">Lacks conserved residue(s) required for the propagation of feature annotation.</text>
</comment>
<dbReference type="Gene3D" id="3.40.50.720">
    <property type="entry name" value="NAD(P)-binding Rossmann-like Domain"/>
    <property type="match status" value="1"/>
</dbReference>
<dbReference type="Proteomes" id="UP000184016">
    <property type="component" value="Unassembled WGS sequence"/>
</dbReference>
<dbReference type="AlphaFoldDB" id="A0A1M6S519"/>
<evidence type="ECO:0000256" key="12">
    <source>
        <dbReference type="HAMAP-Rule" id="MF_01576"/>
    </source>
</evidence>
<evidence type="ECO:0000313" key="15">
    <source>
        <dbReference type="EMBL" id="SHK39795.1"/>
    </source>
</evidence>
<dbReference type="InterPro" id="IPR036291">
    <property type="entry name" value="NAD(P)-bd_dom_sf"/>
</dbReference>
<evidence type="ECO:0000256" key="7">
    <source>
        <dbReference type="ARBA" id="ARBA00022857"/>
    </source>
</evidence>
<feature type="domain" description="Tetrahydrofolate dehydrogenase/cyclohydrolase NAD(P)-binding" evidence="14">
    <location>
        <begin position="133"/>
        <end position="272"/>
    </location>
</feature>
<comment type="pathway">
    <text evidence="1 12">One-carbon metabolism; tetrahydrofolate interconversion.</text>
</comment>
<protein>
    <recommendedName>
        <fullName evidence="12">Bifunctional protein FolD</fullName>
    </recommendedName>
    <domain>
        <recommendedName>
            <fullName evidence="12">Methylenetetrahydrofolate dehydrogenase</fullName>
            <ecNumber evidence="12">1.5.1.5</ecNumber>
        </recommendedName>
    </domain>
    <domain>
        <recommendedName>
            <fullName evidence="12">Methenyltetrahydrofolate cyclohydrolase</fullName>
            <ecNumber evidence="12">3.5.4.9</ecNumber>
        </recommendedName>
    </domain>
</protein>
<dbReference type="PANTHER" id="PTHR48099:SF5">
    <property type="entry name" value="C-1-TETRAHYDROFOLATE SYNTHASE, CYTOPLASMIC"/>
    <property type="match status" value="1"/>
</dbReference>
<dbReference type="FunFam" id="3.40.50.10860:FF:000005">
    <property type="entry name" value="C-1-tetrahydrofolate synthase, cytoplasmic, putative"/>
    <property type="match status" value="1"/>
</dbReference>
<comment type="catalytic activity">
    <reaction evidence="12">
        <text>(6R)-5,10-methylene-5,6,7,8-tetrahydrofolate + NADP(+) = (6R)-5,10-methenyltetrahydrofolate + NADPH</text>
        <dbReference type="Rhea" id="RHEA:22812"/>
        <dbReference type="ChEBI" id="CHEBI:15636"/>
        <dbReference type="ChEBI" id="CHEBI:57455"/>
        <dbReference type="ChEBI" id="CHEBI:57783"/>
        <dbReference type="ChEBI" id="CHEBI:58349"/>
        <dbReference type="EC" id="1.5.1.5"/>
    </reaction>
</comment>
<dbReference type="STRING" id="1830138.SAMN05443507_11329"/>
<keyword evidence="11 12" id="KW-0511">Multifunctional enzyme</keyword>
<dbReference type="GO" id="GO:0009086">
    <property type="term" value="P:methionine biosynthetic process"/>
    <property type="evidence" value="ECO:0007669"/>
    <property type="project" value="UniProtKB-KW"/>
</dbReference>
<dbReference type="GO" id="GO:0005829">
    <property type="term" value="C:cytosol"/>
    <property type="evidence" value="ECO:0007669"/>
    <property type="project" value="TreeGrafter"/>
</dbReference>
<dbReference type="GO" id="GO:0000105">
    <property type="term" value="P:L-histidine biosynthetic process"/>
    <property type="evidence" value="ECO:0007669"/>
    <property type="project" value="UniProtKB-KW"/>
</dbReference>
<comment type="subunit">
    <text evidence="2 12">Homodimer.</text>
</comment>
<keyword evidence="16" id="KW-1185">Reference proteome</keyword>
<dbReference type="GO" id="GO:0006164">
    <property type="term" value="P:purine nucleotide biosynthetic process"/>
    <property type="evidence" value="ECO:0007669"/>
    <property type="project" value="UniProtKB-KW"/>
</dbReference>
<accession>A0A1M6S519</accession>
<dbReference type="GO" id="GO:0004477">
    <property type="term" value="F:methenyltetrahydrofolate cyclohydrolase activity"/>
    <property type="evidence" value="ECO:0007669"/>
    <property type="project" value="UniProtKB-UniRule"/>
</dbReference>
<comment type="catalytic activity">
    <reaction evidence="12">
        <text>(6R)-5,10-methenyltetrahydrofolate + H2O = (6R)-10-formyltetrahydrofolate + H(+)</text>
        <dbReference type="Rhea" id="RHEA:23700"/>
        <dbReference type="ChEBI" id="CHEBI:15377"/>
        <dbReference type="ChEBI" id="CHEBI:15378"/>
        <dbReference type="ChEBI" id="CHEBI:57455"/>
        <dbReference type="ChEBI" id="CHEBI:195366"/>
        <dbReference type="EC" id="3.5.4.9"/>
    </reaction>
</comment>
<dbReference type="EC" id="1.5.1.5" evidence="12"/>